<dbReference type="Gene3D" id="3.40.30.10">
    <property type="entry name" value="Glutaredoxin"/>
    <property type="match status" value="1"/>
</dbReference>
<evidence type="ECO:0000259" key="2">
    <source>
        <dbReference type="PROSITE" id="PS51352"/>
    </source>
</evidence>
<reference evidence="3 4" key="1">
    <citation type="submission" date="2020-05" db="EMBL/GenBank/DDBJ databases">
        <title>Draft genome of Flavobacterium sp. IMCC34852.</title>
        <authorList>
            <person name="Song J."/>
            <person name="Cho J.-C."/>
        </authorList>
    </citation>
    <scope>NUCLEOTIDE SEQUENCE [LARGE SCALE GENOMIC DNA]</scope>
    <source>
        <strain evidence="3 4">IMCC34852</strain>
    </source>
</reference>
<dbReference type="InterPro" id="IPR036249">
    <property type="entry name" value="Thioredoxin-like_sf"/>
</dbReference>
<dbReference type="GO" id="GO:0016491">
    <property type="term" value="F:oxidoreductase activity"/>
    <property type="evidence" value="ECO:0007669"/>
    <property type="project" value="InterPro"/>
</dbReference>
<evidence type="ECO:0000313" key="3">
    <source>
        <dbReference type="EMBL" id="NNT72658.1"/>
    </source>
</evidence>
<name>A0A7Y3R9Y7_9FLAO</name>
<gene>
    <name evidence="3" type="ORF">HKT18_10565</name>
</gene>
<dbReference type="Proteomes" id="UP000536509">
    <property type="component" value="Unassembled WGS sequence"/>
</dbReference>
<dbReference type="PANTHER" id="PTHR42852:SF13">
    <property type="entry name" value="PROTEIN DIPZ"/>
    <property type="match status" value="1"/>
</dbReference>
<dbReference type="InterPro" id="IPR013766">
    <property type="entry name" value="Thioredoxin_domain"/>
</dbReference>
<dbReference type="CDD" id="cd02966">
    <property type="entry name" value="TlpA_like_family"/>
    <property type="match status" value="1"/>
</dbReference>
<dbReference type="InterPro" id="IPR000866">
    <property type="entry name" value="AhpC/TSA"/>
</dbReference>
<comment type="caution">
    <text evidence="3">The sequence shown here is derived from an EMBL/GenBank/DDBJ whole genome shotgun (WGS) entry which is preliminary data.</text>
</comment>
<feature type="chain" id="PRO_5030512225" evidence="1">
    <location>
        <begin position="22"/>
        <end position="161"/>
    </location>
</feature>
<dbReference type="PANTHER" id="PTHR42852">
    <property type="entry name" value="THIOL:DISULFIDE INTERCHANGE PROTEIN DSBE"/>
    <property type="match status" value="1"/>
</dbReference>
<feature type="domain" description="Thioredoxin" evidence="2">
    <location>
        <begin position="2"/>
        <end position="159"/>
    </location>
</feature>
<evidence type="ECO:0000313" key="4">
    <source>
        <dbReference type="Proteomes" id="UP000536509"/>
    </source>
</evidence>
<dbReference type="AlphaFoldDB" id="A0A7Y3R9Y7"/>
<protein>
    <submittedName>
        <fullName evidence="3">TlpA family protein disulfide reductase</fullName>
    </submittedName>
</protein>
<dbReference type="InterPro" id="IPR050553">
    <property type="entry name" value="Thioredoxin_ResA/DsbE_sf"/>
</dbReference>
<evidence type="ECO:0000256" key="1">
    <source>
        <dbReference type="SAM" id="SignalP"/>
    </source>
</evidence>
<dbReference type="PROSITE" id="PS51352">
    <property type="entry name" value="THIOREDOXIN_2"/>
    <property type="match status" value="1"/>
</dbReference>
<accession>A0A7Y3R9Y7</accession>
<feature type="signal peptide" evidence="1">
    <location>
        <begin position="1"/>
        <end position="21"/>
    </location>
</feature>
<organism evidence="3 4">
    <name type="scientific">Flavobacterium rivulicola</name>
    <dbReference type="NCBI Taxonomy" id="2732161"/>
    <lineage>
        <taxon>Bacteria</taxon>
        <taxon>Pseudomonadati</taxon>
        <taxon>Bacteroidota</taxon>
        <taxon>Flavobacteriia</taxon>
        <taxon>Flavobacteriales</taxon>
        <taxon>Flavobacteriaceae</taxon>
        <taxon>Flavobacterium</taxon>
    </lineage>
</organism>
<dbReference type="EMBL" id="JABEVX010000006">
    <property type="protein sequence ID" value="NNT72658.1"/>
    <property type="molecule type" value="Genomic_DNA"/>
</dbReference>
<dbReference type="GO" id="GO:0016209">
    <property type="term" value="F:antioxidant activity"/>
    <property type="evidence" value="ECO:0007669"/>
    <property type="project" value="InterPro"/>
</dbReference>
<dbReference type="Pfam" id="PF00578">
    <property type="entry name" value="AhpC-TSA"/>
    <property type="match status" value="1"/>
</dbReference>
<keyword evidence="1" id="KW-0732">Signal</keyword>
<keyword evidence="4" id="KW-1185">Reference proteome</keyword>
<dbReference type="RefSeq" id="WP_171222823.1">
    <property type="nucleotide sequence ID" value="NZ_CP121446.1"/>
</dbReference>
<dbReference type="SUPFAM" id="SSF52833">
    <property type="entry name" value="Thioredoxin-like"/>
    <property type="match status" value="1"/>
</dbReference>
<sequence length="161" mass="18924">MKLLYSISIFFILTFASNALAQITVYEKFDDFEKAVIKEDENVYVINFWATWCAPCIKELPYFEQLHKENKKVKVILVSLDSRKDLEKKLIPFVERKKITAEVLLLSDKDYNSWLSKIDKDWSGAIPATLLIQGKKHLFAEREFENFTELNDYVNSFINLN</sequence>
<proteinExistence type="predicted"/>